<organism evidence="2 3">
    <name type="scientific">Cupriavidus agavae</name>
    <dbReference type="NCBI Taxonomy" id="1001822"/>
    <lineage>
        <taxon>Bacteria</taxon>
        <taxon>Pseudomonadati</taxon>
        <taxon>Pseudomonadota</taxon>
        <taxon>Betaproteobacteria</taxon>
        <taxon>Burkholderiales</taxon>
        <taxon>Burkholderiaceae</taxon>
        <taxon>Cupriavidus</taxon>
    </lineage>
</organism>
<accession>A0A4Q7S758</accession>
<gene>
    <name evidence="2" type="ORF">EV147_0717</name>
</gene>
<protein>
    <submittedName>
        <fullName evidence="2">Uncharacterized protein</fullName>
    </submittedName>
</protein>
<comment type="caution">
    <text evidence="2">The sequence shown here is derived from an EMBL/GenBank/DDBJ whole genome shotgun (WGS) entry which is preliminary data.</text>
</comment>
<sequence length="479" mass="52240">MTNMRKIEWCGLPRQAIPGVMLGMERSAAVPRTHAEHALADSSDIAVAFFTDEPRDERLPCLAVIPDSKIAELLSWVHTFSPETFPLSQHCRILSLSEWQKFEAAPNDHPGIQQRYRWASLVAGEMLGQAEGSAPIASVSLSWAHGCLSYSMARSVLGYGMSSDSKIHSAISVAGRLLQCEADPMFQRKRVGSNVLSSIWPHVRDTNLGFSNEPLYIVRSVLREVSPELVDILYRNELILSSSAERRVQGFDQIVDRTMSLPATSRRAVGPLLASATFLVGRGTSHIDLLEPFSKECPEAYIWLGLLAGLGGPMTWDPTWLRLVKGVDRVLAAGYEVTDSPQVDLSWAEYDWLSKLSTQAEEYAALPKQSTRALTVELIPGVACQFRLGGRNGAKTEQTYSAHSNAADRVPQQPPVREPVSNELIDKALALLGELQSVLTAGPARSDKQASLFTSPSTSPPRKKAAPAKKAGKAAGKTS</sequence>
<keyword evidence="3" id="KW-1185">Reference proteome</keyword>
<reference evidence="2 3" key="1">
    <citation type="journal article" date="2015" name="Stand. Genomic Sci.">
        <title>Genomic Encyclopedia of Bacterial and Archaeal Type Strains, Phase III: the genomes of soil and plant-associated and newly described type strains.</title>
        <authorList>
            <person name="Whitman W.B."/>
            <person name="Woyke T."/>
            <person name="Klenk H.P."/>
            <person name="Zhou Y."/>
            <person name="Lilburn T.G."/>
            <person name="Beck B.J."/>
            <person name="De Vos P."/>
            <person name="Vandamme P."/>
            <person name="Eisen J.A."/>
            <person name="Garrity G."/>
            <person name="Hugenholtz P."/>
            <person name="Kyrpides N.C."/>
        </authorList>
    </citation>
    <scope>NUCLEOTIDE SEQUENCE [LARGE SCALE GENOMIC DNA]</scope>
    <source>
        <strain evidence="2 3">ASC-9842</strain>
    </source>
</reference>
<feature type="region of interest" description="Disordered" evidence="1">
    <location>
        <begin position="442"/>
        <end position="479"/>
    </location>
</feature>
<evidence type="ECO:0000313" key="2">
    <source>
        <dbReference type="EMBL" id="RZT41717.1"/>
    </source>
</evidence>
<dbReference type="Proteomes" id="UP000291078">
    <property type="component" value="Unassembled WGS sequence"/>
</dbReference>
<proteinExistence type="predicted"/>
<dbReference type="EMBL" id="SGXM01000001">
    <property type="protein sequence ID" value="RZT41717.1"/>
    <property type="molecule type" value="Genomic_DNA"/>
</dbReference>
<dbReference type="OrthoDB" id="6057628at2"/>
<evidence type="ECO:0000256" key="1">
    <source>
        <dbReference type="SAM" id="MobiDB-lite"/>
    </source>
</evidence>
<feature type="compositionally biased region" description="Basic residues" evidence="1">
    <location>
        <begin position="461"/>
        <end position="472"/>
    </location>
</feature>
<dbReference type="AlphaFoldDB" id="A0A4Q7S758"/>
<evidence type="ECO:0000313" key="3">
    <source>
        <dbReference type="Proteomes" id="UP000291078"/>
    </source>
</evidence>
<name>A0A4Q7S758_9BURK</name>
<dbReference type="RefSeq" id="WP_130389731.1">
    <property type="nucleotide sequence ID" value="NZ_SGXM01000001.1"/>
</dbReference>